<feature type="region of interest" description="Disordered" evidence="8">
    <location>
        <begin position="94"/>
        <end position="116"/>
    </location>
</feature>
<dbReference type="Pfam" id="PF04082">
    <property type="entry name" value="Fungal_trans"/>
    <property type="match status" value="1"/>
</dbReference>
<name>A0AAD4CSZ8_ASPNN</name>
<keyword evidence="7" id="KW-0539">Nucleus</keyword>
<keyword evidence="11" id="KW-1185">Reference proteome</keyword>
<keyword evidence="6" id="KW-0804">Transcription</keyword>
<keyword evidence="5" id="KW-0238">DNA-binding</keyword>
<dbReference type="GO" id="GO:0043565">
    <property type="term" value="F:sequence-specific DNA binding"/>
    <property type="evidence" value="ECO:0007669"/>
    <property type="project" value="TreeGrafter"/>
</dbReference>
<dbReference type="GO" id="GO:0008270">
    <property type="term" value="F:zinc ion binding"/>
    <property type="evidence" value="ECO:0007669"/>
    <property type="project" value="InterPro"/>
</dbReference>
<dbReference type="PANTHER" id="PTHR47782:SF12">
    <property type="entry name" value="ZN(II)2CYS6 TRANSCRIPTION FACTOR (EUROFUNG)"/>
    <property type="match status" value="1"/>
</dbReference>
<reference evidence="10" key="2">
    <citation type="submission" date="2020-02" db="EMBL/GenBank/DDBJ databases">
        <authorList>
            <person name="Gilchrist C.L.M."/>
            <person name="Chooi Y.-H."/>
        </authorList>
    </citation>
    <scope>NUCLEOTIDE SEQUENCE</scope>
    <source>
        <strain evidence="10">MST-FP2251</strain>
    </source>
</reference>
<keyword evidence="3" id="KW-0862">Zinc</keyword>
<keyword evidence="2" id="KW-0479">Metal-binding</keyword>
<organism evidence="10 11">
    <name type="scientific">Aspergillus nanangensis</name>
    <dbReference type="NCBI Taxonomy" id="2582783"/>
    <lineage>
        <taxon>Eukaryota</taxon>
        <taxon>Fungi</taxon>
        <taxon>Dikarya</taxon>
        <taxon>Ascomycota</taxon>
        <taxon>Pezizomycotina</taxon>
        <taxon>Eurotiomycetes</taxon>
        <taxon>Eurotiomycetidae</taxon>
        <taxon>Eurotiales</taxon>
        <taxon>Aspergillaceae</taxon>
        <taxon>Aspergillus</taxon>
        <taxon>Aspergillus subgen. Circumdati</taxon>
    </lineage>
</organism>
<dbReference type="InterPro" id="IPR001138">
    <property type="entry name" value="Zn2Cys6_DnaBD"/>
</dbReference>
<feature type="compositionally biased region" description="Polar residues" evidence="8">
    <location>
        <begin position="601"/>
        <end position="610"/>
    </location>
</feature>
<dbReference type="GO" id="GO:0045944">
    <property type="term" value="P:positive regulation of transcription by RNA polymerase II"/>
    <property type="evidence" value="ECO:0007669"/>
    <property type="project" value="TreeGrafter"/>
</dbReference>
<accession>A0AAD4CSZ8</accession>
<feature type="compositionally biased region" description="Low complexity" evidence="8">
    <location>
        <begin position="94"/>
        <end position="115"/>
    </location>
</feature>
<dbReference type="EMBL" id="VCAU01000014">
    <property type="protein sequence ID" value="KAF9892144.1"/>
    <property type="molecule type" value="Genomic_DNA"/>
</dbReference>
<feature type="region of interest" description="Disordered" evidence="8">
    <location>
        <begin position="598"/>
        <end position="635"/>
    </location>
</feature>
<reference evidence="10" key="1">
    <citation type="journal article" date="2019" name="Beilstein J. Org. Chem.">
        <title>Nanangenines: drimane sesquiterpenoids as the dominant metabolite cohort of a novel Australian fungus, Aspergillus nanangensis.</title>
        <authorList>
            <person name="Lacey H.J."/>
            <person name="Gilchrist C.L.M."/>
            <person name="Crombie A."/>
            <person name="Kalaitzis J.A."/>
            <person name="Vuong D."/>
            <person name="Rutledge P.J."/>
            <person name="Turner P."/>
            <person name="Pitt J.I."/>
            <person name="Lacey E."/>
            <person name="Chooi Y.H."/>
            <person name="Piggott A.M."/>
        </authorList>
    </citation>
    <scope>NUCLEOTIDE SEQUENCE</scope>
    <source>
        <strain evidence="10">MST-FP2251</strain>
    </source>
</reference>
<dbReference type="Gene3D" id="4.10.240.10">
    <property type="entry name" value="Zn(2)-C6 fungal-type DNA-binding domain"/>
    <property type="match status" value="1"/>
</dbReference>
<feature type="domain" description="Zn(2)-C6 fungal-type" evidence="9">
    <location>
        <begin position="29"/>
        <end position="59"/>
    </location>
</feature>
<dbReference type="SUPFAM" id="SSF57701">
    <property type="entry name" value="Zn2/Cys6 DNA-binding domain"/>
    <property type="match status" value="1"/>
</dbReference>
<comment type="subcellular location">
    <subcellularLocation>
        <location evidence="1">Nucleus</location>
    </subcellularLocation>
</comment>
<sequence length="704" mass="78921">MDFSGVVPHGNGPGPSASQSRKRGLGRTACSRCKTRKQRCDGRLPICSSCAKSGATCDLQTVRGEDLVVAKYIQSLENRVADLEIQLLRYQQQQQQQQQQPQPSQVEPSEPSSVPGRISIGDVVNSLCLSSFADSSQFGLHLALNLGDIVSKSTTNSPNSPGSFPPEEQHQHQQRLDPSPSNSGHYPFVAAIEPRAEGAGPPSEDLGIKLIHTYSERLDWRYPFLDLEEILSLHRERDRLARVDPASLTASQRFGLFKLYLVYAIGSGLLALTEKQTSSPMPESFYTTAIQHISPTAAREPRSLENIEALVLLVIFHLRCSITQELWYLIGFAMRTCIHLGMYLARRETDLPAAVVQQRRKLFWTVYSLDRNISIALGYPTSLPDRLIDVAMPSVGGAEEDERSRQAIHIFRIRRIESRIHHAIYRNDRSLQELLPKTRAHYQQLQEWRGSLLAWLGEGGEGESGSGSGGGRRRDYFLLHYYRAIRLLIQPFLSILPCEDPYYKACLEAAGQICQLHKRLHQNADYGHSFIAVQTVFVSGIMLLYCLWTHAGAVWSIRLSNNIRACSSVLFVMGERTPWVRRYRDAFEALVSVTMERLENQQEGSSNENDISMGETAGPPPSLQDSSHMPANNEFLPTAPLDAAEETMPPPLQALQDRWMEFDTMAVVNELVTWVDPETPSAQAPWTLGYGDFGESSWEELLPF</sequence>
<dbReference type="PROSITE" id="PS00463">
    <property type="entry name" value="ZN2_CY6_FUNGAL_1"/>
    <property type="match status" value="1"/>
</dbReference>
<feature type="compositionally biased region" description="Polar residues" evidence="8">
    <location>
        <begin position="153"/>
        <end position="162"/>
    </location>
</feature>
<dbReference type="AlphaFoldDB" id="A0AAD4CSZ8"/>
<dbReference type="SMART" id="SM00906">
    <property type="entry name" value="Fungal_trans"/>
    <property type="match status" value="1"/>
</dbReference>
<evidence type="ECO:0000313" key="10">
    <source>
        <dbReference type="EMBL" id="KAF9892144.1"/>
    </source>
</evidence>
<dbReference type="PANTHER" id="PTHR47782">
    <property type="entry name" value="ZN(II)2CYS6 TRANSCRIPTION FACTOR (EUROFUNG)-RELATED"/>
    <property type="match status" value="1"/>
</dbReference>
<evidence type="ECO:0000313" key="11">
    <source>
        <dbReference type="Proteomes" id="UP001194746"/>
    </source>
</evidence>
<evidence type="ECO:0000256" key="5">
    <source>
        <dbReference type="ARBA" id="ARBA00023125"/>
    </source>
</evidence>
<keyword evidence="4" id="KW-0805">Transcription regulation</keyword>
<evidence type="ECO:0000259" key="9">
    <source>
        <dbReference type="PROSITE" id="PS50048"/>
    </source>
</evidence>
<dbReference type="InterPro" id="IPR007219">
    <property type="entry name" value="XnlR_reg_dom"/>
</dbReference>
<comment type="caution">
    <text evidence="10">The sequence shown here is derived from an EMBL/GenBank/DDBJ whole genome shotgun (WGS) entry which is preliminary data.</text>
</comment>
<dbReference type="GO" id="GO:0005634">
    <property type="term" value="C:nucleus"/>
    <property type="evidence" value="ECO:0007669"/>
    <property type="project" value="UniProtKB-SubCell"/>
</dbReference>
<feature type="region of interest" description="Disordered" evidence="8">
    <location>
        <begin position="1"/>
        <end position="29"/>
    </location>
</feature>
<dbReference type="CDD" id="cd12148">
    <property type="entry name" value="fungal_TF_MHR"/>
    <property type="match status" value="1"/>
</dbReference>
<dbReference type="Pfam" id="PF00172">
    <property type="entry name" value="Zn_clus"/>
    <property type="match status" value="1"/>
</dbReference>
<dbReference type="CDD" id="cd00067">
    <property type="entry name" value="GAL4"/>
    <property type="match status" value="1"/>
</dbReference>
<feature type="region of interest" description="Disordered" evidence="8">
    <location>
        <begin position="153"/>
        <end position="187"/>
    </location>
</feature>
<protein>
    <recommendedName>
        <fullName evidence="9">Zn(2)-C6 fungal-type domain-containing protein</fullName>
    </recommendedName>
</protein>
<evidence type="ECO:0000256" key="7">
    <source>
        <dbReference type="ARBA" id="ARBA00023242"/>
    </source>
</evidence>
<dbReference type="Proteomes" id="UP001194746">
    <property type="component" value="Unassembled WGS sequence"/>
</dbReference>
<dbReference type="SMART" id="SM00066">
    <property type="entry name" value="GAL4"/>
    <property type="match status" value="1"/>
</dbReference>
<evidence type="ECO:0000256" key="6">
    <source>
        <dbReference type="ARBA" id="ARBA00023163"/>
    </source>
</evidence>
<dbReference type="InterPro" id="IPR036864">
    <property type="entry name" value="Zn2-C6_fun-type_DNA-bd_sf"/>
</dbReference>
<dbReference type="PROSITE" id="PS50048">
    <property type="entry name" value="ZN2_CY6_FUNGAL_2"/>
    <property type="match status" value="1"/>
</dbReference>
<evidence type="ECO:0000256" key="3">
    <source>
        <dbReference type="ARBA" id="ARBA00022833"/>
    </source>
</evidence>
<dbReference type="InterPro" id="IPR052202">
    <property type="entry name" value="Yeast_MetPath_Reg"/>
</dbReference>
<evidence type="ECO:0000256" key="2">
    <source>
        <dbReference type="ARBA" id="ARBA00022723"/>
    </source>
</evidence>
<gene>
    <name evidence="10" type="ORF">FE257_002550</name>
</gene>
<evidence type="ECO:0000256" key="1">
    <source>
        <dbReference type="ARBA" id="ARBA00004123"/>
    </source>
</evidence>
<proteinExistence type="predicted"/>
<dbReference type="GO" id="GO:0006351">
    <property type="term" value="P:DNA-templated transcription"/>
    <property type="evidence" value="ECO:0007669"/>
    <property type="project" value="InterPro"/>
</dbReference>
<evidence type="ECO:0000256" key="8">
    <source>
        <dbReference type="SAM" id="MobiDB-lite"/>
    </source>
</evidence>
<dbReference type="GO" id="GO:0000981">
    <property type="term" value="F:DNA-binding transcription factor activity, RNA polymerase II-specific"/>
    <property type="evidence" value="ECO:0007669"/>
    <property type="project" value="InterPro"/>
</dbReference>
<evidence type="ECO:0000256" key="4">
    <source>
        <dbReference type="ARBA" id="ARBA00023015"/>
    </source>
</evidence>